<accession>A0A915BS38</accession>
<protein>
    <submittedName>
        <fullName evidence="2">Uncharacterized protein</fullName>
    </submittedName>
</protein>
<evidence type="ECO:0000313" key="1">
    <source>
        <dbReference type="Proteomes" id="UP000887569"/>
    </source>
</evidence>
<evidence type="ECO:0000313" key="2">
    <source>
        <dbReference type="WBParaSite" id="PgR052_g051_t01"/>
    </source>
</evidence>
<proteinExistence type="predicted"/>
<reference evidence="2" key="1">
    <citation type="submission" date="2022-11" db="UniProtKB">
        <authorList>
            <consortium name="WormBaseParasite"/>
        </authorList>
    </citation>
    <scope>IDENTIFICATION</scope>
</reference>
<keyword evidence="1" id="KW-1185">Reference proteome</keyword>
<dbReference type="WBParaSite" id="PgR052_g051_t01">
    <property type="protein sequence ID" value="PgR052_g051_t01"/>
    <property type="gene ID" value="PgR052_g051"/>
</dbReference>
<organism evidence="1 2">
    <name type="scientific">Parascaris univalens</name>
    <name type="common">Nematode worm</name>
    <dbReference type="NCBI Taxonomy" id="6257"/>
    <lineage>
        <taxon>Eukaryota</taxon>
        <taxon>Metazoa</taxon>
        <taxon>Ecdysozoa</taxon>
        <taxon>Nematoda</taxon>
        <taxon>Chromadorea</taxon>
        <taxon>Rhabditida</taxon>
        <taxon>Spirurina</taxon>
        <taxon>Ascaridomorpha</taxon>
        <taxon>Ascaridoidea</taxon>
        <taxon>Ascarididae</taxon>
        <taxon>Parascaris</taxon>
    </lineage>
</organism>
<name>A0A915BS38_PARUN</name>
<dbReference type="AlphaFoldDB" id="A0A915BS38"/>
<dbReference type="Proteomes" id="UP000887569">
    <property type="component" value="Unplaced"/>
</dbReference>
<sequence>MGAKFVNGEMFQRKHNVGEAVHNFIAKEWNQISPCDIPNELINVAKMADYAALAHQKTFVSRWRFINSDFYGLLLQRQLKAAEEHRKQVEELL</sequence>